<dbReference type="InterPro" id="IPR036388">
    <property type="entry name" value="WH-like_DNA-bd_sf"/>
</dbReference>
<dbReference type="SUPFAM" id="SSF52058">
    <property type="entry name" value="L domain-like"/>
    <property type="match status" value="1"/>
</dbReference>
<evidence type="ECO:0000256" key="5">
    <source>
        <dbReference type="ARBA" id="ARBA00022821"/>
    </source>
</evidence>
<dbReference type="InterPro" id="IPR041118">
    <property type="entry name" value="Rx_N"/>
</dbReference>
<dbReference type="InterPro" id="IPR032675">
    <property type="entry name" value="LRR_dom_sf"/>
</dbReference>
<dbReference type="GeneID" id="107775646"/>
<dbReference type="Pfam" id="PF23598">
    <property type="entry name" value="LRR_14"/>
    <property type="match status" value="1"/>
</dbReference>
<dbReference type="PANTHER" id="PTHR23155:SF1205">
    <property type="entry name" value="DISEASE RESISTANCE PROTEIN RPM1"/>
    <property type="match status" value="1"/>
</dbReference>
<dbReference type="FunFam" id="1.10.10.10:FF:000322">
    <property type="entry name" value="Probable disease resistance protein At1g63360"/>
    <property type="match status" value="1"/>
</dbReference>
<dbReference type="RefSeq" id="XP_016450881.1">
    <property type="nucleotide sequence ID" value="XM_016595395.1"/>
</dbReference>
<accession>A0A1S3YF62</accession>
<comment type="similarity">
    <text evidence="1">Belongs to the disease resistance NB-LRR family.</text>
</comment>
<dbReference type="InterPro" id="IPR002182">
    <property type="entry name" value="NB-ARC"/>
</dbReference>
<dbReference type="InterPro" id="IPR055414">
    <property type="entry name" value="LRR_R13L4/SHOC2-like"/>
</dbReference>
<dbReference type="FunFam" id="3.40.50.300:FF:001091">
    <property type="entry name" value="Probable disease resistance protein At1g61300"/>
    <property type="match status" value="1"/>
</dbReference>
<dbReference type="GO" id="GO:0043531">
    <property type="term" value="F:ADP binding"/>
    <property type="evidence" value="ECO:0007669"/>
    <property type="project" value="InterPro"/>
</dbReference>
<evidence type="ECO:0000256" key="3">
    <source>
        <dbReference type="ARBA" id="ARBA00022737"/>
    </source>
</evidence>
<dbReference type="GO" id="GO:0051607">
    <property type="term" value="P:defense response to virus"/>
    <property type="evidence" value="ECO:0007669"/>
    <property type="project" value="UniProtKB-ARBA"/>
</dbReference>
<keyword evidence="7" id="KW-1185">Reference proteome</keyword>
<evidence type="ECO:0000256" key="2">
    <source>
        <dbReference type="ARBA" id="ARBA00022614"/>
    </source>
</evidence>
<dbReference type="InterPro" id="IPR027417">
    <property type="entry name" value="P-loop_NTPase"/>
</dbReference>
<evidence type="ECO:0000256" key="4">
    <source>
        <dbReference type="ARBA" id="ARBA00022741"/>
    </source>
</evidence>
<evidence type="ECO:0000313" key="8">
    <source>
        <dbReference type="RefSeq" id="XP_016450881.1"/>
    </source>
</evidence>
<dbReference type="GO" id="GO:0005524">
    <property type="term" value="F:ATP binding"/>
    <property type="evidence" value="ECO:0007669"/>
    <property type="project" value="UniProtKB-KW"/>
</dbReference>
<dbReference type="KEGG" id="nta:107775646"/>
<dbReference type="InterPro" id="IPR038005">
    <property type="entry name" value="RX-like_CC"/>
</dbReference>
<dbReference type="STRING" id="4097.A0A1S3YF62"/>
<dbReference type="AlphaFoldDB" id="A0A1S3YF62"/>
<keyword evidence="3" id="KW-0677">Repeat</keyword>
<dbReference type="Gene3D" id="1.10.10.10">
    <property type="entry name" value="Winged helix-like DNA-binding domain superfamily/Winged helix DNA-binding domain"/>
    <property type="match status" value="1"/>
</dbReference>
<protein>
    <submittedName>
        <fullName evidence="8">Disease resistance protein RPM1-like</fullName>
    </submittedName>
</protein>
<dbReference type="PANTHER" id="PTHR23155">
    <property type="entry name" value="DISEASE RESISTANCE PROTEIN RP"/>
    <property type="match status" value="1"/>
</dbReference>
<dbReference type="PaxDb" id="4097-A0A1S3YF62"/>
<dbReference type="Pfam" id="PF00931">
    <property type="entry name" value="NB-ARC"/>
    <property type="match status" value="1"/>
</dbReference>
<dbReference type="OrthoDB" id="690341at2759"/>
<dbReference type="OMA" id="FLTIMRF"/>
<dbReference type="Gene3D" id="1.20.5.4130">
    <property type="match status" value="1"/>
</dbReference>
<dbReference type="Pfam" id="PF18052">
    <property type="entry name" value="Rx_N"/>
    <property type="match status" value="1"/>
</dbReference>
<dbReference type="InterPro" id="IPR058922">
    <property type="entry name" value="WHD_DRP"/>
</dbReference>
<sequence>MIAFLGVADALEEGDAEVKVWVRQVRDVANDIEDVLDESMLLSYDHHFHASCCFISKLVFSIRNIKANHKLVVEIQTLKTRVRNIAEGHKRYRYKFNVPEQGSSSNHVYNTAHDRRGDALLLEEGEIVGIENPRQQLISWLVEDDPTLKVVSVVGMGGSGKTTLAKKVYEDAAVKKYFNSVAWITVSQSFKAEEVLIDMIQQLYDEVKQPVPKGLSTMSSNRLKALAKVFLQSRRYVLVFDDVWTIQAWEAIRYVLPDVNNGSRVIVTTRLFDVASFCSIECNGYVYELKPLSKRRGVFSAKRKILKKCGGLPRAIVAIGGVLATKSWTNIREWGMLNHSLGPELDSNDKFGSMRIVLLLSFNDLPYYLKPCFLYLSIYPEDHLIERNTLIYRWITEGFVKQKEGRTVEDVAEGYLNELINRSLLHPVQYNDDGSMKLGRIHDLYRELILSKSRDDNFTATVNEQTTLWPEKTRRLSIHGTLGNLQVKRMLRVLDLRRAPLEMIPETVFQLFHLRYLSLRNTSVRVLSRSIERLKQLEILDLKQTYVTELPVEILKLENLRHLLVYSHVSYSYLPYNCSPGFKALRGFGTLRALQKLVYIEATPGSDILREVGMLSELRRLCILKLRKEDGRIVCSSIEKLRKLKSLNLKSVEEHEILDLSYMSSPPPLLQRLYLTGRIVKFPRWIQDLHSLVKIYFRWTHLTDDPLKYLQDLPNLVHLEFLVGYTGEELYFEQGKFQKLKLLNLDKLEGLRRVTIKEGAIPHLEKMVIQRCTLLESVPIGIECLLSLKILEFFGMSDEFIMTLRPDKLGADSGKVSHIPEVYYSYWRVHSLKEKCNNQISSHFGAVTRTYGRRNSLYSFQRVCEFSDLHYDAILTLCNFAISARGVDSVGDEEIDSGGVEFSVDYLHQTEKSSSSRFQETGHILGRQGNYNVSKAKSTVFKLSLKKTQDIDDKLQHKHVDSDKEKKTEVGKCLSDSTESKNMSCVTGSATKNSPGGLRKMKEDINRVEEKQDCSSQKIKRRLEGGGQLQKQRNCSAITRPNQKTTQSSTVARPMQKPAQSSTVAKPMQKPAQSSTVARPLMEKITQSGMKFESSKRKFEERVAEQKNAKRRIIMVDFHDMLKPAKDPSAPKCCWDTRRRF</sequence>
<proteinExistence type="inferred from homology"/>
<keyword evidence="5" id="KW-0611">Plant defense</keyword>
<reference evidence="8" key="2">
    <citation type="submission" date="2025-08" db="UniProtKB">
        <authorList>
            <consortium name="RefSeq"/>
        </authorList>
    </citation>
    <scope>IDENTIFICATION</scope>
</reference>
<gene>
    <name evidence="8" type="primary">LOC107775646</name>
</gene>
<dbReference type="Gene3D" id="3.40.50.300">
    <property type="entry name" value="P-loop containing nucleotide triphosphate hydrolases"/>
    <property type="match status" value="1"/>
</dbReference>
<dbReference type="InterPro" id="IPR044974">
    <property type="entry name" value="Disease_R_plants"/>
</dbReference>
<evidence type="ECO:0000313" key="7">
    <source>
        <dbReference type="Proteomes" id="UP000790787"/>
    </source>
</evidence>
<dbReference type="SUPFAM" id="SSF52540">
    <property type="entry name" value="P-loop containing nucleoside triphosphate hydrolases"/>
    <property type="match status" value="1"/>
</dbReference>
<keyword evidence="2" id="KW-0433">Leucine-rich repeat</keyword>
<keyword evidence="4" id="KW-0547">Nucleotide-binding</keyword>
<dbReference type="InterPro" id="IPR042197">
    <property type="entry name" value="Apaf_helical"/>
</dbReference>
<dbReference type="CDD" id="cd14798">
    <property type="entry name" value="RX-CC_like"/>
    <property type="match status" value="1"/>
</dbReference>
<evidence type="ECO:0000256" key="1">
    <source>
        <dbReference type="ARBA" id="ARBA00008894"/>
    </source>
</evidence>
<reference evidence="7" key="1">
    <citation type="journal article" date="2014" name="Nat. Commun.">
        <title>The tobacco genome sequence and its comparison with those of tomato and potato.</title>
        <authorList>
            <person name="Sierro N."/>
            <person name="Battey J.N."/>
            <person name="Ouadi S."/>
            <person name="Bakaher N."/>
            <person name="Bovet L."/>
            <person name="Willig A."/>
            <person name="Goepfert S."/>
            <person name="Peitsch M.C."/>
            <person name="Ivanov N.V."/>
        </authorList>
    </citation>
    <scope>NUCLEOTIDE SEQUENCE [LARGE SCALE GENOMIC DNA]</scope>
</reference>
<dbReference type="Pfam" id="PF23559">
    <property type="entry name" value="WHD_DRP"/>
    <property type="match status" value="1"/>
</dbReference>
<name>A0A1S3YF62_TOBAC</name>
<dbReference type="Gene3D" id="3.80.10.10">
    <property type="entry name" value="Ribonuclease Inhibitor"/>
    <property type="match status" value="2"/>
</dbReference>
<organism evidence="7 8">
    <name type="scientific">Nicotiana tabacum</name>
    <name type="common">Common tobacco</name>
    <dbReference type="NCBI Taxonomy" id="4097"/>
    <lineage>
        <taxon>Eukaryota</taxon>
        <taxon>Viridiplantae</taxon>
        <taxon>Streptophyta</taxon>
        <taxon>Embryophyta</taxon>
        <taxon>Tracheophyta</taxon>
        <taxon>Spermatophyta</taxon>
        <taxon>Magnoliopsida</taxon>
        <taxon>eudicotyledons</taxon>
        <taxon>Gunneridae</taxon>
        <taxon>Pentapetalae</taxon>
        <taxon>asterids</taxon>
        <taxon>lamiids</taxon>
        <taxon>Solanales</taxon>
        <taxon>Solanaceae</taxon>
        <taxon>Nicotianoideae</taxon>
        <taxon>Nicotianeae</taxon>
        <taxon>Nicotiana</taxon>
    </lineage>
</organism>
<evidence type="ECO:0000256" key="6">
    <source>
        <dbReference type="ARBA" id="ARBA00022840"/>
    </source>
</evidence>
<dbReference type="Proteomes" id="UP000790787">
    <property type="component" value="Chromosome 19"/>
</dbReference>
<keyword evidence="6" id="KW-0067">ATP-binding</keyword>
<dbReference type="PRINTS" id="PR00364">
    <property type="entry name" value="DISEASERSIST"/>
</dbReference>
<dbReference type="Gene3D" id="1.10.8.430">
    <property type="entry name" value="Helical domain of apoptotic protease-activating factors"/>
    <property type="match status" value="1"/>
</dbReference>